<accession>A0A0G0T240</accession>
<dbReference type="Proteomes" id="UP000034072">
    <property type="component" value="Unassembled WGS sequence"/>
</dbReference>
<dbReference type="InterPro" id="IPR024320">
    <property type="entry name" value="LPG_synthase_C"/>
</dbReference>
<dbReference type="InterPro" id="IPR016181">
    <property type="entry name" value="Acyl_CoA_acyltransferase"/>
</dbReference>
<dbReference type="AlphaFoldDB" id="A0A0G0T240"/>
<evidence type="ECO:0000313" key="2">
    <source>
        <dbReference type="EMBL" id="KKR41155.1"/>
    </source>
</evidence>
<sequence>MVKKIFCYSWDVRIIDNVEEERELIESSISKFGYSPDHNFDWLKSCSNDGSPAFVVWKDGEGVWFYVNKKTNQHVIVADPIAPTNVQDKILKELCDYVLGQSMTIYFLDVRESVQDFAIKNYRDKFKPDYEIVWPVVDMATWNPELPGSHFKELRNALSKFNREHAVKISETSELSKKDLHDIVDRWFASRARVGIAVLPERYHDMIDNNFGGTKSSRVMIVDNKPVGFNAGWETSNNPSEWSASIGIHDYSIKDLGVALLYEDLVWIKNAGYKSCDLEGSDSQALRFKTQFFNKFETYKTYTFYIK</sequence>
<proteinExistence type="predicted"/>
<dbReference type="Gene3D" id="3.40.630.30">
    <property type="match status" value="1"/>
</dbReference>
<protein>
    <recommendedName>
        <fullName evidence="1">Phosphatidylglycerol lysyltransferase C-terminal domain-containing protein</fullName>
    </recommendedName>
</protein>
<dbReference type="EMBL" id="LBXZ01000001">
    <property type="protein sequence ID" value="KKR41155.1"/>
    <property type="molecule type" value="Genomic_DNA"/>
</dbReference>
<evidence type="ECO:0000313" key="3">
    <source>
        <dbReference type="Proteomes" id="UP000034072"/>
    </source>
</evidence>
<evidence type="ECO:0000259" key="1">
    <source>
        <dbReference type="Pfam" id="PF09924"/>
    </source>
</evidence>
<comment type="caution">
    <text evidence="2">The sequence shown here is derived from an EMBL/GenBank/DDBJ whole genome shotgun (WGS) entry which is preliminary data.</text>
</comment>
<reference evidence="2 3" key="1">
    <citation type="journal article" date="2015" name="Nature">
        <title>rRNA introns, odd ribosomes, and small enigmatic genomes across a large radiation of phyla.</title>
        <authorList>
            <person name="Brown C.T."/>
            <person name="Hug L.A."/>
            <person name="Thomas B.C."/>
            <person name="Sharon I."/>
            <person name="Castelle C.J."/>
            <person name="Singh A."/>
            <person name="Wilkins M.J."/>
            <person name="Williams K.H."/>
            <person name="Banfield J.F."/>
        </authorList>
    </citation>
    <scope>NUCLEOTIDE SEQUENCE [LARGE SCALE GENOMIC DNA]</scope>
</reference>
<dbReference type="SUPFAM" id="SSF55729">
    <property type="entry name" value="Acyl-CoA N-acyltransferases (Nat)"/>
    <property type="match status" value="1"/>
</dbReference>
<organism evidence="2 3">
    <name type="scientific">Candidatus Yanofskybacteria bacterium GW2011_GWE2_40_11</name>
    <dbReference type="NCBI Taxonomy" id="1619033"/>
    <lineage>
        <taxon>Bacteria</taxon>
        <taxon>Candidatus Yanofskyibacteriota</taxon>
    </lineage>
</organism>
<dbReference type="Pfam" id="PF09924">
    <property type="entry name" value="LPG_synthase_C"/>
    <property type="match status" value="1"/>
</dbReference>
<gene>
    <name evidence="2" type="ORF">UT75_C0001G0059</name>
</gene>
<feature type="domain" description="Phosphatidylglycerol lysyltransferase C-terminal" evidence="1">
    <location>
        <begin position="57"/>
        <end position="247"/>
    </location>
</feature>
<name>A0A0G0T240_9BACT</name>